<dbReference type="OrthoDB" id="9812708at2"/>
<feature type="repeat" description="ANK" evidence="3">
    <location>
        <begin position="161"/>
        <end position="193"/>
    </location>
</feature>
<evidence type="ECO:0000256" key="3">
    <source>
        <dbReference type="PROSITE-ProRule" id="PRU00023"/>
    </source>
</evidence>
<dbReference type="SUPFAM" id="SSF48403">
    <property type="entry name" value="Ankyrin repeat"/>
    <property type="match status" value="1"/>
</dbReference>
<dbReference type="EMBL" id="CP041692">
    <property type="protein sequence ID" value="QDP96051.1"/>
    <property type="molecule type" value="Genomic_DNA"/>
</dbReference>
<dbReference type="PROSITE" id="PS50088">
    <property type="entry name" value="ANK_REPEAT"/>
    <property type="match status" value="3"/>
</dbReference>
<dbReference type="PANTHER" id="PTHR24201">
    <property type="entry name" value="ANK_REP_REGION DOMAIN-CONTAINING PROTEIN"/>
    <property type="match status" value="1"/>
</dbReference>
<dbReference type="InterPro" id="IPR036770">
    <property type="entry name" value="Ankyrin_rpt-contain_sf"/>
</dbReference>
<name>A0A516PYK1_9ACTN</name>
<dbReference type="InterPro" id="IPR002110">
    <property type="entry name" value="Ankyrin_rpt"/>
</dbReference>
<evidence type="ECO:0000256" key="2">
    <source>
        <dbReference type="ARBA" id="ARBA00023043"/>
    </source>
</evidence>
<dbReference type="Proteomes" id="UP000319263">
    <property type="component" value="Chromosome"/>
</dbReference>
<dbReference type="PANTHER" id="PTHR24201:SF15">
    <property type="entry name" value="ANKYRIN REPEAT DOMAIN-CONTAINING PROTEIN 66"/>
    <property type="match status" value="1"/>
</dbReference>
<sequence length="256" mass="27109">MTRFPRRRRILIPLAAVALILSACTGPTSGPDRPPASKSSAGTPQPTEPTPTARPSGRSRAAANRDLIRATRSGDLDSVRKALAEGADPDARSQADRPVLLIATRANRVAIVRALLEAGADPDAEDSIRDSAFLYAGAEGLDEILKLTLEHGADVKSINRYGGTALIPAGEHAQLETIRILIDAGVPVNHVNNLGWTALHEAIVLGTGSDRYVEAVRMLLAAGADPSLPDGNGRLPRQLAADRGFDKIATEIDRHH</sequence>
<feature type="chain" id="PRO_5038896053" evidence="5">
    <location>
        <begin position="26"/>
        <end position="256"/>
    </location>
</feature>
<dbReference type="Pfam" id="PF12796">
    <property type="entry name" value="Ank_2"/>
    <property type="match status" value="1"/>
</dbReference>
<gene>
    <name evidence="6" type="ORF">FOE78_09205</name>
</gene>
<keyword evidence="7" id="KW-1185">Reference proteome</keyword>
<organism evidence="6 7">
    <name type="scientific">Microlunatus elymi</name>
    <dbReference type="NCBI Taxonomy" id="2596828"/>
    <lineage>
        <taxon>Bacteria</taxon>
        <taxon>Bacillati</taxon>
        <taxon>Actinomycetota</taxon>
        <taxon>Actinomycetes</taxon>
        <taxon>Propionibacteriales</taxon>
        <taxon>Propionibacteriaceae</taxon>
        <taxon>Microlunatus</taxon>
    </lineage>
</organism>
<reference evidence="6 7" key="1">
    <citation type="submission" date="2019-07" db="EMBL/GenBank/DDBJ databases">
        <title>Microlunatus dokdonensis sp. nov. isolated from the rhizospheric soil of the wild plant Elymus tsukushiensis.</title>
        <authorList>
            <person name="Ghim S.-Y."/>
            <person name="Hwang Y.-J."/>
            <person name="Son J.-S."/>
            <person name="Shin J.-H."/>
        </authorList>
    </citation>
    <scope>NUCLEOTIDE SEQUENCE [LARGE SCALE GENOMIC DNA]</scope>
    <source>
        <strain evidence="6 7">KUDC0627</strain>
    </source>
</reference>
<protein>
    <submittedName>
        <fullName evidence="6">Uncharacterized protein</fullName>
    </submittedName>
</protein>
<feature type="repeat" description="ANK" evidence="3">
    <location>
        <begin position="194"/>
        <end position="231"/>
    </location>
</feature>
<accession>A0A516PYK1</accession>
<dbReference type="SMART" id="SM00248">
    <property type="entry name" value="ANK"/>
    <property type="match status" value="5"/>
</dbReference>
<dbReference type="InterPro" id="IPR050776">
    <property type="entry name" value="Ank_Repeat/CDKN_Inhibitor"/>
</dbReference>
<feature type="region of interest" description="Disordered" evidence="4">
    <location>
        <begin position="26"/>
        <end position="69"/>
    </location>
</feature>
<evidence type="ECO:0000313" key="7">
    <source>
        <dbReference type="Proteomes" id="UP000319263"/>
    </source>
</evidence>
<feature type="signal peptide" evidence="5">
    <location>
        <begin position="1"/>
        <end position="25"/>
    </location>
</feature>
<evidence type="ECO:0000256" key="5">
    <source>
        <dbReference type="SAM" id="SignalP"/>
    </source>
</evidence>
<feature type="repeat" description="ANK" evidence="3">
    <location>
        <begin position="95"/>
        <end position="127"/>
    </location>
</feature>
<dbReference type="KEGG" id="mik:FOE78_09205"/>
<keyword evidence="1" id="KW-0677">Repeat</keyword>
<evidence type="ECO:0000256" key="4">
    <source>
        <dbReference type="SAM" id="MobiDB-lite"/>
    </source>
</evidence>
<dbReference type="PROSITE" id="PS51257">
    <property type="entry name" value="PROKAR_LIPOPROTEIN"/>
    <property type="match status" value="1"/>
</dbReference>
<dbReference type="RefSeq" id="WP_143986017.1">
    <property type="nucleotide sequence ID" value="NZ_CP041692.1"/>
</dbReference>
<dbReference type="AlphaFoldDB" id="A0A516PYK1"/>
<keyword evidence="5" id="KW-0732">Signal</keyword>
<keyword evidence="2 3" id="KW-0040">ANK repeat</keyword>
<evidence type="ECO:0000313" key="6">
    <source>
        <dbReference type="EMBL" id="QDP96051.1"/>
    </source>
</evidence>
<evidence type="ECO:0000256" key="1">
    <source>
        <dbReference type="ARBA" id="ARBA00022737"/>
    </source>
</evidence>
<dbReference type="Pfam" id="PF00023">
    <property type="entry name" value="Ank"/>
    <property type="match status" value="1"/>
</dbReference>
<proteinExistence type="predicted"/>
<dbReference type="Gene3D" id="1.25.40.20">
    <property type="entry name" value="Ankyrin repeat-containing domain"/>
    <property type="match status" value="1"/>
</dbReference>